<dbReference type="CDD" id="cd07821">
    <property type="entry name" value="PYR_PYL_RCAR_like"/>
    <property type="match status" value="1"/>
</dbReference>
<keyword evidence="3" id="KW-1185">Reference proteome</keyword>
<dbReference type="Proteomes" id="UP001589797">
    <property type="component" value="Unassembled WGS sequence"/>
</dbReference>
<dbReference type="InterPro" id="IPR023393">
    <property type="entry name" value="START-like_dom_sf"/>
</dbReference>
<protein>
    <submittedName>
        <fullName evidence="2">Type II toxin-antitoxin system RatA family toxin</fullName>
    </submittedName>
</protein>
<reference evidence="2 3" key="1">
    <citation type="submission" date="2024-09" db="EMBL/GenBank/DDBJ databases">
        <authorList>
            <person name="Sun Q."/>
            <person name="Mori K."/>
        </authorList>
    </citation>
    <scope>NUCLEOTIDE SEQUENCE [LARGE SCALE GENOMIC DNA]</scope>
    <source>
        <strain evidence="2 3">CCM 7650</strain>
    </source>
</reference>
<evidence type="ECO:0000313" key="2">
    <source>
        <dbReference type="EMBL" id="MFC0264391.1"/>
    </source>
</evidence>
<dbReference type="SUPFAM" id="SSF55961">
    <property type="entry name" value="Bet v1-like"/>
    <property type="match status" value="1"/>
</dbReference>
<keyword evidence="1" id="KW-0472">Membrane</keyword>
<dbReference type="RefSeq" id="WP_382388933.1">
    <property type="nucleotide sequence ID" value="NZ_JBHLWI010000050.1"/>
</dbReference>
<proteinExistence type="predicted"/>
<dbReference type="Gene3D" id="3.30.530.20">
    <property type="match status" value="1"/>
</dbReference>
<gene>
    <name evidence="2" type="ORF">ACFFIP_17020</name>
</gene>
<feature type="transmembrane region" description="Helical" evidence="1">
    <location>
        <begin position="7"/>
        <end position="25"/>
    </location>
</feature>
<feature type="transmembrane region" description="Helical" evidence="1">
    <location>
        <begin position="99"/>
        <end position="119"/>
    </location>
</feature>
<dbReference type="Pfam" id="PF10604">
    <property type="entry name" value="Polyketide_cyc2"/>
    <property type="match status" value="1"/>
</dbReference>
<feature type="transmembrane region" description="Helical" evidence="1">
    <location>
        <begin position="66"/>
        <end position="87"/>
    </location>
</feature>
<dbReference type="InterPro" id="IPR019587">
    <property type="entry name" value="Polyketide_cyclase/dehydratase"/>
</dbReference>
<feature type="transmembrane region" description="Helical" evidence="1">
    <location>
        <begin position="40"/>
        <end position="59"/>
    </location>
</feature>
<evidence type="ECO:0000256" key="1">
    <source>
        <dbReference type="SAM" id="Phobius"/>
    </source>
</evidence>
<organism evidence="2 3">
    <name type="scientific">Fontibacter flavus</name>
    <dbReference type="NCBI Taxonomy" id="654838"/>
    <lineage>
        <taxon>Bacteria</taxon>
        <taxon>Pseudomonadati</taxon>
        <taxon>Bacteroidota</taxon>
        <taxon>Cytophagia</taxon>
        <taxon>Cytophagales</taxon>
        <taxon>Cyclobacteriaceae</taxon>
        <taxon>Fontibacter</taxon>
    </lineage>
</organism>
<name>A0ABV6FXB5_9BACT</name>
<comment type="caution">
    <text evidence="2">The sequence shown here is derived from an EMBL/GenBank/DDBJ whole genome shotgun (WGS) entry which is preliminary data.</text>
</comment>
<sequence length="275" mass="31037">MNNLQKSLLLNAIFSGISGITLIVFNKQIAGLFETSNTTVFWAIGIALLYFAGTIIYEITKQGPIAVLWIIIQDFLWVIGSIVLVAINPFEISKAGNSVIAIIAFVVFSMGINQSKALAQVDSSNNKKSKHFKFERIINADKQSVWKAIADVANYDKVAPNIDAVKIISGEGHGMVRSCSHGKNSWTETCSMWIEEKAYSFEVNTSAPDYPYPFKFLKGTWEVQEIDSNTTKVTMLFDFQYKRKYQNWLLHPLLKGRFSKTAVELLDNWQKMLEN</sequence>
<evidence type="ECO:0000313" key="3">
    <source>
        <dbReference type="Proteomes" id="UP001589797"/>
    </source>
</evidence>
<keyword evidence="1" id="KW-1133">Transmembrane helix</keyword>
<dbReference type="EMBL" id="JBHLWI010000050">
    <property type="protein sequence ID" value="MFC0264391.1"/>
    <property type="molecule type" value="Genomic_DNA"/>
</dbReference>
<accession>A0ABV6FXB5</accession>
<keyword evidence="1" id="KW-0812">Transmembrane</keyword>